<dbReference type="PANTHER" id="PTHR31623:SF17">
    <property type="entry name" value="F21J9.9"/>
    <property type="match status" value="1"/>
</dbReference>
<name>A0AAV8T067_9ROSI</name>
<dbReference type="EMBL" id="JAIWQS010000007">
    <property type="protein sequence ID" value="KAJ8759645.1"/>
    <property type="molecule type" value="Genomic_DNA"/>
</dbReference>
<evidence type="ECO:0000313" key="6">
    <source>
        <dbReference type="Proteomes" id="UP001159364"/>
    </source>
</evidence>
<dbReference type="InterPro" id="IPR023213">
    <property type="entry name" value="CAT-like_dom_sf"/>
</dbReference>
<accession>A0AAV8T067</accession>
<gene>
    <name evidence="5" type="ORF">K2173_009292</name>
</gene>
<dbReference type="Gene3D" id="3.30.559.10">
    <property type="entry name" value="Chloramphenicol acetyltransferase-like domain"/>
    <property type="match status" value="3"/>
</dbReference>
<proteinExistence type="inferred from homology"/>
<comment type="similarity">
    <text evidence="1">Belongs to the plant acyltransferase family.</text>
</comment>
<keyword evidence="2" id="KW-0808">Transferase</keyword>
<evidence type="ECO:0000313" key="5">
    <source>
        <dbReference type="EMBL" id="KAJ8759645.1"/>
    </source>
</evidence>
<dbReference type="Proteomes" id="UP001159364">
    <property type="component" value="Linkage Group LG07"/>
</dbReference>
<feature type="region of interest" description="Disordered" evidence="4">
    <location>
        <begin position="1"/>
        <end position="21"/>
    </location>
</feature>
<dbReference type="Pfam" id="PF02458">
    <property type="entry name" value="Transferase"/>
    <property type="match status" value="1"/>
</dbReference>
<evidence type="ECO:0000256" key="3">
    <source>
        <dbReference type="ARBA" id="ARBA00023315"/>
    </source>
</evidence>
<dbReference type="PANTHER" id="PTHR31623">
    <property type="entry name" value="F21J9.9"/>
    <property type="match status" value="1"/>
</dbReference>
<evidence type="ECO:0000256" key="4">
    <source>
        <dbReference type="SAM" id="MobiDB-lite"/>
    </source>
</evidence>
<organism evidence="5 6">
    <name type="scientific">Erythroxylum novogranatense</name>
    <dbReference type="NCBI Taxonomy" id="1862640"/>
    <lineage>
        <taxon>Eukaryota</taxon>
        <taxon>Viridiplantae</taxon>
        <taxon>Streptophyta</taxon>
        <taxon>Embryophyta</taxon>
        <taxon>Tracheophyta</taxon>
        <taxon>Spermatophyta</taxon>
        <taxon>Magnoliopsida</taxon>
        <taxon>eudicotyledons</taxon>
        <taxon>Gunneridae</taxon>
        <taxon>Pentapetalae</taxon>
        <taxon>rosids</taxon>
        <taxon>fabids</taxon>
        <taxon>Malpighiales</taxon>
        <taxon>Erythroxylaceae</taxon>
        <taxon>Erythroxylum</taxon>
    </lineage>
</organism>
<dbReference type="AlphaFoldDB" id="A0AAV8T067"/>
<sequence>MTIHVDKISQSMVKPSSPTPNHLRRCQLSSLDQVMVGVSTPGRVVGNSHVDCIDEGVPLVEAKGSPCPWDTCAHASRSDAVDLFDHDNVAIGLHSSVLLSEKMMIHVEKISESMVKPSCPTPDHLRHCQLSSLDQVMVGVFPPWFLFYPRKSNITNTESNVSVPRFDTAKYFPPINVLGFDPSFEIVHGEHNLLMRKYLFNAISLAVLQDRYTDKRTGTGDHRRPTRNLALTTFIWERFLAATQTKPAPDTVYVLRTPINLRSRMEPPLPRQYIGNFVYEPVVAVLDNKAMDSYSGTRVINQMRETIRSVDKGFVKRLEDGEEHLKIMQDRAEALGSGKEVPLPITSCLFPVYETDFGWGKPLSVSLGRWPYDNLVLLIPAKEADGIQVYLSLKKEDMFKFERDPEINALASPNRDFHQSLM</sequence>
<comment type="caution">
    <text evidence="5">The sequence shown here is derived from an EMBL/GenBank/DDBJ whole genome shotgun (WGS) entry which is preliminary data.</text>
</comment>
<feature type="compositionally biased region" description="Polar residues" evidence="4">
    <location>
        <begin position="8"/>
        <end position="20"/>
    </location>
</feature>
<evidence type="ECO:0000256" key="2">
    <source>
        <dbReference type="ARBA" id="ARBA00022679"/>
    </source>
</evidence>
<dbReference type="GO" id="GO:0016746">
    <property type="term" value="F:acyltransferase activity"/>
    <property type="evidence" value="ECO:0007669"/>
    <property type="project" value="UniProtKB-KW"/>
</dbReference>
<evidence type="ECO:0000256" key="1">
    <source>
        <dbReference type="ARBA" id="ARBA00009861"/>
    </source>
</evidence>
<keyword evidence="3" id="KW-0012">Acyltransferase</keyword>
<keyword evidence="6" id="KW-1185">Reference proteome</keyword>
<reference evidence="5 6" key="1">
    <citation type="submission" date="2021-09" db="EMBL/GenBank/DDBJ databases">
        <title>Genomic insights and catalytic innovation underlie evolution of tropane alkaloids biosynthesis.</title>
        <authorList>
            <person name="Wang Y.-J."/>
            <person name="Tian T."/>
            <person name="Huang J.-P."/>
            <person name="Huang S.-X."/>
        </authorList>
    </citation>
    <scope>NUCLEOTIDE SEQUENCE [LARGE SCALE GENOMIC DNA]</scope>
    <source>
        <strain evidence="5">KIB-2018</strain>
        <tissue evidence="5">Leaf</tissue>
    </source>
</reference>
<protein>
    <submittedName>
        <fullName evidence="5">Uncharacterized protein</fullName>
    </submittedName>
</protein>